<dbReference type="InterPro" id="IPR036265">
    <property type="entry name" value="HIT-like_sf"/>
</dbReference>
<dbReference type="SUPFAM" id="SSF54197">
    <property type="entry name" value="HIT-like"/>
    <property type="match status" value="1"/>
</dbReference>
<sequence>MSLSKKKTSSKCYTCKPRGTLKDHIISQTDNFTFNHDLFRRPMIIITTKKHFHTIYEIPENIKLQLFEDIRIFVEFWNLNEGYQLIINNGNLQTHHHFHAKLVIDETIANRMRRDHFTRINLQKQYDTTLEPENNFN</sequence>
<reference evidence="1" key="1">
    <citation type="journal article" date="2020" name="Nature">
        <title>Giant virus diversity and host interactions through global metagenomics.</title>
        <authorList>
            <person name="Schulz F."/>
            <person name="Roux S."/>
            <person name="Paez-Espino D."/>
            <person name="Jungbluth S."/>
            <person name="Walsh D.A."/>
            <person name="Denef V.J."/>
            <person name="McMahon K.D."/>
            <person name="Konstantinidis K.T."/>
            <person name="Eloe-Fadrosh E.A."/>
            <person name="Kyrpides N.C."/>
            <person name="Woyke T."/>
        </authorList>
    </citation>
    <scope>NUCLEOTIDE SEQUENCE</scope>
    <source>
        <strain evidence="1">GVMAG-M-3300009182-67</strain>
    </source>
</reference>
<name>A0A6C0AYV1_9ZZZZ</name>
<organism evidence="1">
    <name type="scientific">viral metagenome</name>
    <dbReference type="NCBI Taxonomy" id="1070528"/>
    <lineage>
        <taxon>unclassified sequences</taxon>
        <taxon>metagenomes</taxon>
        <taxon>organismal metagenomes</taxon>
    </lineage>
</organism>
<protein>
    <recommendedName>
        <fullName evidence="2">HIT domain-containing protein</fullName>
    </recommendedName>
</protein>
<dbReference type="EMBL" id="MN739041">
    <property type="protein sequence ID" value="QHS85145.1"/>
    <property type="molecule type" value="Genomic_DNA"/>
</dbReference>
<dbReference type="Gene3D" id="3.30.428.10">
    <property type="entry name" value="HIT-like"/>
    <property type="match status" value="1"/>
</dbReference>
<dbReference type="AlphaFoldDB" id="A0A6C0AYV1"/>
<proteinExistence type="predicted"/>
<evidence type="ECO:0000313" key="1">
    <source>
        <dbReference type="EMBL" id="QHS85145.1"/>
    </source>
</evidence>
<accession>A0A6C0AYV1</accession>
<evidence type="ECO:0008006" key="2">
    <source>
        <dbReference type="Google" id="ProtNLM"/>
    </source>
</evidence>